<accession>A0AAF0CMA1</accession>
<dbReference type="RefSeq" id="WP_330930531.1">
    <property type="nucleotide sequence ID" value="NZ_CP119075.1"/>
</dbReference>
<dbReference type="AlphaFoldDB" id="A0AAF0CMA1"/>
<sequence>MPLELHMHRFRRALAAAIIIGSGVTGPAFAQPSELIPHPDIEDRIVNAALEHTGAPGPWGTLRTTRRRLVVPAATLATIKLPETGVWGFSGVTWAEIDAQWQRAPLTTAERKILTDPAIRRDDDPSGILLLDVPPDLRWSLSPTARTFIYDWLATFDINQVHVWPFVLPATDVIERAQLSPRLRDGIDRLAYERANRRCLADPDLLVSLAWSAEELQSLKRLLCYAYTLTVELLRDSAVGRPDVIDYWSQAPADSTPTWWHALERSPELESIDIAHFLPTLPQSLLNTFPDGKHCPIDANCFWISLNFFRRETNDLLLPYAHDNDQSAEEAAAELTRYYDQVEAPYRFGDVLSFTVTTNATTELAHMVVYLADDIVLTKNGAGHMSPFILARLEDVARDYAGARALHVQGHRPRPGSPALPARR</sequence>
<proteinExistence type="predicted"/>
<dbReference type="Proteomes" id="UP001218638">
    <property type="component" value="Chromosome"/>
</dbReference>
<protein>
    <submittedName>
        <fullName evidence="1">Uncharacterized protein</fullName>
    </submittedName>
</protein>
<keyword evidence="2" id="KW-1185">Reference proteome</keyword>
<dbReference type="EMBL" id="CP119075">
    <property type="protein sequence ID" value="WED63828.1"/>
    <property type="molecule type" value="Genomic_DNA"/>
</dbReference>
<dbReference type="KEGG" id="slom:PXH66_15935"/>
<gene>
    <name evidence="1" type="ORF">PXH66_15935</name>
</gene>
<evidence type="ECO:0000313" key="2">
    <source>
        <dbReference type="Proteomes" id="UP001218638"/>
    </source>
</evidence>
<reference evidence="1" key="1">
    <citation type="submission" date="2023-03" db="EMBL/GenBank/DDBJ databases">
        <title>Lomoglobus Profundus gen. nov., sp. nov., a novel member of the phylum Verrucomicrobia, isolated from deep-marine sediment of South China Sea.</title>
        <authorList>
            <person name="Ahmad T."/>
            <person name="Ishaq S.E."/>
            <person name="Wang F."/>
        </authorList>
    </citation>
    <scope>NUCLEOTIDE SEQUENCE</scope>
    <source>
        <strain evidence="1">LMO-M01</strain>
    </source>
</reference>
<name>A0AAF0CMA1_9BACT</name>
<organism evidence="1 2">
    <name type="scientific">Synoicihabitans lomoniglobus</name>
    <dbReference type="NCBI Taxonomy" id="2909285"/>
    <lineage>
        <taxon>Bacteria</taxon>
        <taxon>Pseudomonadati</taxon>
        <taxon>Verrucomicrobiota</taxon>
        <taxon>Opitutia</taxon>
        <taxon>Opitutales</taxon>
        <taxon>Opitutaceae</taxon>
        <taxon>Synoicihabitans</taxon>
    </lineage>
</organism>
<evidence type="ECO:0000313" key="1">
    <source>
        <dbReference type="EMBL" id="WED63828.1"/>
    </source>
</evidence>